<dbReference type="RefSeq" id="WP_176625120.1">
    <property type="nucleotide sequence ID" value="NZ_JABXXQ010000278.1"/>
</dbReference>
<reference evidence="13 15" key="2">
    <citation type="submission" date="2020-08" db="EMBL/GenBank/DDBJ databases">
        <title>Genomic Encyclopedia of Type Strains, Phase III (KMG-III): the genomes of soil and plant-associated and newly described type strains.</title>
        <authorList>
            <person name="Whitman W."/>
        </authorList>
    </citation>
    <scope>NUCLEOTIDE SEQUENCE [LARGE SCALE GENOMIC DNA]</scope>
    <source>
        <strain evidence="13 15">CECT 8088</strain>
    </source>
</reference>
<comment type="caution">
    <text evidence="13">The sequence shown here is derived from an EMBL/GenBank/DDBJ whole genome shotgun (WGS) entry which is preliminary data.</text>
</comment>
<feature type="chain" id="PRO_5033940284" description="Parvulin-like PPIase" evidence="11">
    <location>
        <begin position="31"/>
        <end position="466"/>
    </location>
</feature>
<dbReference type="AlphaFoldDB" id="A0A839V3S5"/>
<keyword evidence="5" id="KW-0143">Chaperone</keyword>
<evidence type="ECO:0000313" key="13">
    <source>
        <dbReference type="EMBL" id="MBB3174222.1"/>
    </source>
</evidence>
<keyword evidence="4 9" id="KW-0697">Rotamase</keyword>
<sequence length="466" mass="50431">MSLFRSATRRPTLLAATAILAGWSAGVAFAQPAHHHHHQPAAADAAPAPGDAMPDSGGKTDTAKPMVADDEIAAVVDGNVITKRDVDNRGRLFAMSTGLPLSEEVLARLRPQITRQLIDERLKMREILNRKIIISTKEIAGTIDDIEKRNGMEPGSLRRRLSGLGVDFNTLIDQVRVQLGWSHVLRQELADRARISEDDIEQREAALKTEDGQPEWNIGEIFVPIEDPAHQNDAQTFAATVIKQLRAGAPFAVVAAEFSQDQSALEGGARGWVGADSLDPQVVSLLNEMPVGAISDPVRVAGGYEIVTLRGKRTVGHQMANILSLRQAFFPFTSALNPQAPTPQQRDTLVKAAALSKSAHDCGAIEAANAANGNIRPANPGEVEADRLNPAMRAVVDKLAINEASRPLVSGDGIAVLMVCARDQKNLATQSREEIADQLLGERVEMASRQLLRELHRRSVIEIRNS</sequence>
<evidence type="ECO:0000256" key="4">
    <source>
        <dbReference type="ARBA" id="ARBA00023110"/>
    </source>
</evidence>
<evidence type="ECO:0000313" key="16">
    <source>
        <dbReference type="Proteomes" id="UP000565205"/>
    </source>
</evidence>
<accession>A0A839V3S5</accession>
<dbReference type="EMBL" id="JABXXQ010000278">
    <property type="protein sequence ID" value="NVN31076.1"/>
    <property type="molecule type" value="Genomic_DNA"/>
</dbReference>
<organism evidence="13 15">
    <name type="scientific">Endobacter medicaginis</name>
    <dbReference type="NCBI Taxonomy" id="1181271"/>
    <lineage>
        <taxon>Bacteria</taxon>
        <taxon>Pseudomonadati</taxon>
        <taxon>Pseudomonadota</taxon>
        <taxon>Alphaproteobacteria</taxon>
        <taxon>Acetobacterales</taxon>
        <taxon>Acetobacteraceae</taxon>
        <taxon>Endobacter</taxon>
    </lineage>
</organism>
<dbReference type="Pfam" id="PF09312">
    <property type="entry name" value="SurA_N"/>
    <property type="match status" value="1"/>
</dbReference>
<reference evidence="14 16" key="1">
    <citation type="submission" date="2020-06" db="EMBL/GenBank/DDBJ databases">
        <title>Description of novel acetic acid bacteria.</title>
        <authorList>
            <person name="Sombolestani A."/>
        </authorList>
    </citation>
    <scope>NUCLEOTIDE SEQUENCE [LARGE SCALE GENOMIC DNA]</scope>
    <source>
        <strain evidence="14 16">LMG 26838</strain>
    </source>
</reference>
<dbReference type="SUPFAM" id="SSF54534">
    <property type="entry name" value="FKBP-like"/>
    <property type="match status" value="1"/>
</dbReference>
<proteinExistence type="predicted"/>
<dbReference type="InterPro" id="IPR027304">
    <property type="entry name" value="Trigger_fact/SurA_dom_sf"/>
</dbReference>
<dbReference type="InterPro" id="IPR015391">
    <property type="entry name" value="SurA_N"/>
</dbReference>
<dbReference type="InterPro" id="IPR046357">
    <property type="entry name" value="PPIase_dom_sf"/>
</dbReference>
<name>A0A839V3S5_9PROT</name>
<evidence type="ECO:0000256" key="9">
    <source>
        <dbReference type="PROSITE-ProRule" id="PRU00278"/>
    </source>
</evidence>
<dbReference type="Pfam" id="PF00639">
    <property type="entry name" value="Rotamase"/>
    <property type="match status" value="1"/>
</dbReference>
<keyword evidence="15" id="KW-1185">Reference proteome</keyword>
<dbReference type="PANTHER" id="PTHR47637:SF1">
    <property type="entry name" value="CHAPERONE SURA"/>
    <property type="match status" value="1"/>
</dbReference>
<evidence type="ECO:0000256" key="3">
    <source>
        <dbReference type="ARBA" id="ARBA00022764"/>
    </source>
</evidence>
<dbReference type="SUPFAM" id="SSF109998">
    <property type="entry name" value="Triger factor/SurA peptide-binding domain-like"/>
    <property type="match status" value="1"/>
</dbReference>
<evidence type="ECO:0000256" key="6">
    <source>
        <dbReference type="ARBA" id="ARBA00023235"/>
    </source>
</evidence>
<dbReference type="Gene3D" id="1.10.4030.10">
    <property type="entry name" value="Porin chaperone SurA, peptide-binding domain"/>
    <property type="match status" value="1"/>
</dbReference>
<evidence type="ECO:0000256" key="8">
    <source>
        <dbReference type="ARBA" id="ARBA00031484"/>
    </source>
</evidence>
<dbReference type="GO" id="GO:0003755">
    <property type="term" value="F:peptidyl-prolyl cis-trans isomerase activity"/>
    <property type="evidence" value="ECO:0007669"/>
    <property type="project" value="UniProtKB-KW"/>
</dbReference>
<evidence type="ECO:0000256" key="1">
    <source>
        <dbReference type="ARBA" id="ARBA00018370"/>
    </source>
</evidence>
<feature type="signal peptide" evidence="11">
    <location>
        <begin position="1"/>
        <end position="30"/>
    </location>
</feature>
<evidence type="ECO:0000256" key="2">
    <source>
        <dbReference type="ARBA" id="ARBA00022729"/>
    </source>
</evidence>
<gene>
    <name evidence="13" type="ORF">FHR90_002058</name>
    <name evidence="14" type="ORF">HUK83_12115</name>
</gene>
<keyword evidence="2 11" id="KW-0732">Signal</keyword>
<feature type="domain" description="PpiC" evidence="12">
    <location>
        <begin position="213"/>
        <end position="311"/>
    </location>
</feature>
<dbReference type="InterPro" id="IPR050280">
    <property type="entry name" value="OMP_Chaperone_SurA"/>
</dbReference>
<dbReference type="Gene3D" id="3.10.50.40">
    <property type="match status" value="1"/>
</dbReference>
<evidence type="ECO:0000313" key="15">
    <source>
        <dbReference type="Proteomes" id="UP000557688"/>
    </source>
</evidence>
<keyword evidence="6 9" id="KW-0413">Isomerase</keyword>
<dbReference type="Proteomes" id="UP000557688">
    <property type="component" value="Unassembled WGS sequence"/>
</dbReference>
<dbReference type="Proteomes" id="UP000565205">
    <property type="component" value="Unassembled WGS sequence"/>
</dbReference>
<feature type="compositionally biased region" description="Low complexity" evidence="10">
    <location>
        <begin position="40"/>
        <end position="55"/>
    </location>
</feature>
<dbReference type="InterPro" id="IPR000297">
    <property type="entry name" value="PPIase_PpiC"/>
</dbReference>
<protein>
    <recommendedName>
        <fullName evidence="1">Parvulin-like PPIase</fullName>
    </recommendedName>
    <alternativeName>
        <fullName evidence="7">Peptidyl-prolyl cis-trans isomerase plp</fullName>
    </alternativeName>
    <alternativeName>
        <fullName evidence="8">Rotamase plp</fullName>
    </alternativeName>
</protein>
<dbReference type="EMBL" id="JACHXV010000006">
    <property type="protein sequence ID" value="MBB3174222.1"/>
    <property type="molecule type" value="Genomic_DNA"/>
</dbReference>
<evidence type="ECO:0000256" key="10">
    <source>
        <dbReference type="SAM" id="MobiDB-lite"/>
    </source>
</evidence>
<evidence type="ECO:0000256" key="11">
    <source>
        <dbReference type="SAM" id="SignalP"/>
    </source>
</evidence>
<evidence type="ECO:0000256" key="5">
    <source>
        <dbReference type="ARBA" id="ARBA00023186"/>
    </source>
</evidence>
<evidence type="ECO:0000256" key="7">
    <source>
        <dbReference type="ARBA" id="ARBA00030642"/>
    </source>
</evidence>
<dbReference type="PROSITE" id="PS50198">
    <property type="entry name" value="PPIC_PPIASE_2"/>
    <property type="match status" value="1"/>
</dbReference>
<evidence type="ECO:0000259" key="12">
    <source>
        <dbReference type="PROSITE" id="PS50198"/>
    </source>
</evidence>
<evidence type="ECO:0000313" key="14">
    <source>
        <dbReference type="EMBL" id="NVN31076.1"/>
    </source>
</evidence>
<dbReference type="PANTHER" id="PTHR47637">
    <property type="entry name" value="CHAPERONE SURA"/>
    <property type="match status" value="1"/>
</dbReference>
<keyword evidence="3" id="KW-0574">Periplasm</keyword>
<feature type="region of interest" description="Disordered" evidence="10">
    <location>
        <begin position="32"/>
        <end position="66"/>
    </location>
</feature>